<dbReference type="KEGG" id="nbv:T478_1184"/>
<dbReference type="AlphaFoldDB" id="A0A0A7V0W2"/>
<accession>A0A0A7V0W2</accession>
<sequence length="54" mass="6346">MAKITCRDYGFECHYEIEGEVENVIDEYRKHSTEEHGIEYSPEALTQVILRQQG</sequence>
<protein>
    <submittedName>
        <fullName evidence="1">PF06348 family protein</fullName>
    </submittedName>
</protein>
<evidence type="ECO:0000313" key="2">
    <source>
        <dbReference type="Proteomes" id="UP000030944"/>
    </source>
</evidence>
<evidence type="ECO:0000313" key="1">
    <source>
        <dbReference type="EMBL" id="AJA92642.1"/>
    </source>
</evidence>
<dbReference type="RefSeq" id="WP_082008740.1">
    <property type="nucleotide sequence ID" value="NZ_CP007026.1"/>
</dbReference>
<dbReference type="OrthoDB" id="9023at2157"/>
<reference evidence="1 2" key="1">
    <citation type="journal article" date="2015" name="Proc. Natl. Acad. Sci. U.S.A.">
        <title>Genomic and proteomic characterization of "Candidatus Nitrosopelagicus brevis": An ammonia-oxidizing archaeon from the open ocean.</title>
        <authorList>
            <person name="Santoro A.E."/>
            <person name="Dupont C.L."/>
            <person name="Richter R.A."/>
            <person name="Craig M.T."/>
            <person name="Carini P."/>
            <person name="McIlvin M.R."/>
            <person name="Yang Y."/>
            <person name="Orsi W.D."/>
            <person name="Moran D.M."/>
            <person name="Saito M.A."/>
        </authorList>
    </citation>
    <scope>NUCLEOTIDE SEQUENCE [LARGE SCALE GENOMIC DNA]</scope>
    <source>
        <strain evidence="2">V2</strain>
    </source>
</reference>
<proteinExistence type="predicted"/>
<dbReference type="InterPro" id="IPR009409">
    <property type="entry name" value="DUF1059"/>
</dbReference>
<dbReference type="Proteomes" id="UP000030944">
    <property type="component" value="Chromosome"/>
</dbReference>
<dbReference type="HOGENOM" id="CLU_198695_0_0_2"/>
<dbReference type="EMBL" id="CP007026">
    <property type="protein sequence ID" value="AJA92642.1"/>
    <property type="molecule type" value="Genomic_DNA"/>
</dbReference>
<dbReference type="Pfam" id="PF06348">
    <property type="entry name" value="DUF1059"/>
    <property type="match status" value="1"/>
</dbReference>
<name>A0A0A7V0W2_9ARCH</name>
<gene>
    <name evidence="1" type="ORF">T478_1184</name>
</gene>
<dbReference type="GeneID" id="31879583"/>
<organism evidence="1 2">
    <name type="scientific">Candidatus Nitrosopelagicus brevis</name>
    <dbReference type="NCBI Taxonomy" id="1410606"/>
    <lineage>
        <taxon>Archaea</taxon>
        <taxon>Nitrososphaerota</taxon>
    </lineage>
</organism>